<keyword evidence="2" id="KW-1003">Cell membrane</keyword>
<feature type="transmembrane region" description="Helical" evidence="6">
    <location>
        <begin position="90"/>
        <end position="111"/>
    </location>
</feature>
<accession>A0ABS4ZJ86</accession>
<name>A0ABS4ZJ86_9MICO</name>
<dbReference type="PANTHER" id="PTHR33545:SF5">
    <property type="entry name" value="UPF0750 MEMBRANE PROTEIN YITT"/>
    <property type="match status" value="1"/>
</dbReference>
<protein>
    <submittedName>
        <fullName evidence="7">Uncharacterized membrane-anchored protein YitT (DUF2179 family)</fullName>
    </submittedName>
</protein>
<keyword evidence="4 6" id="KW-1133">Transmembrane helix</keyword>
<feature type="transmembrane region" description="Helical" evidence="6">
    <location>
        <begin position="184"/>
        <end position="201"/>
    </location>
</feature>
<evidence type="ECO:0000313" key="8">
    <source>
        <dbReference type="Proteomes" id="UP001519362"/>
    </source>
</evidence>
<feature type="transmembrane region" description="Helical" evidence="6">
    <location>
        <begin position="156"/>
        <end position="178"/>
    </location>
</feature>
<keyword evidence="3 6" id="KW-0812">Transmembrane</keyword>
<evidence type="ECO:0000256" key="1">
    <source>
        <dbReference type="ARBA" id="ARBA00004651"/>
    </source>
</evidence>
<dbReference type="InterPro" id="IPR051461">
    <property type="entry name" value="UPF0750_membrane"/>
</dbReference>
<evidence type="ECO:0000256" key="2">
    <source>
        <dbReference type="ARBA" id="ARBA00022475"/>
    </source>
</evidence>
<dbReference type="Pfam" id="PF02588">
    <property type="entry name" value="YitT_membrane"/>
    <property type="match status" value="1"/>
</dbReference>
<organism evidence="7 8">
    <name type="scientific">Microbacterium amylolyticum</name>
    <dbReference type="NCBI Taxonomy" id="936337"/>
    <lineage>
        <taxon>Bacteria</taxon>
        <taxon>Bacillati</taxon>
        <taxon>Actinomycetota</taxon>
        <taxon>Actinomycetes</taxon>
        <taxon>Micrococcales</taxon>
        <taxon>Microbacteriaceae</taxon>
        <taxon>Microbacterium</taxon>
    </lineage>
</organism>
<dbReference type="PANTHER" id="PTHR33545">
    <property type="entry name" value="UPF0750 MEMBRANE PROTEIN YITT-RELATED"/>
    <property type="match status" value="1"/>
</dbReference>
<keyword evidence="5 6" id="KW-0472">Membrane</keyword>
<dbReference type="EMBL" id="JAGIOL010000001">
    <property type="protein sequence ID" value="MBP2437010.1"/>
    <property type="molecule type" value="Genomic_DNA"/>
</dbReference>
<evidence type="ECO:0000256" key="5">
    <source>
        <dbReference type="ARBA" id="ARBA00023136"/>
    </source>
</evidence>
<reference evidence="7 8" key="1">
    <citation type="submission" date="2021-03" db="EMBL/GenBank/DDBJ databases">
        <title>Sequencing the genomes of 1000 actinobacteria strains.</title>
        <authorList>
            <person name="Klenk H.-P."/>
        </authorList>
    </citation>
    <scope>NUCLEOTIDE SEQUENCE [LARGE SCALE GENOMIC DNA]</scope>
    <source>
        <strain evidence="7 8">DSM 24221</strain>
    </source>
</reference>
<evidence type="ECO:0000313" key="7">
    <source>
        <dbReference type="EMBL" id="MBP2437010.1"/>
    </source>
</evidence>
<gene>
    <name evidence="7" type="ORF">JOF34_001596</name>
</gene>
<comment type="caution">
    <text evidence="7">The sequence shown here is derived from an EMBL/GenBank/DDBJ whole genome shotgun (WGS) entry which is preliminary data.</text>
</comment>
<comment type="subcellular location">
    <subcellularLocation>
        <location evidence="1">Cell membrane</location>
        <topology evidence="1">Multi-pass membrane protein</topology>
    </subcellularLocation>
</comment>
<evidence type="ECO:0000256" key="3">
    <source>
        <dbReference type="ARBA" id="ARBA00022692"/>
    </source>
</evidence>
<dbReference type="InterPro" id="IPR003740">
    <property type="entry name" value="YitT"/>
</dbReference>
<feature type="transmembrane region" description="Helical" evidence="6">
    <location>
        <begin position="20"/>
        <end position="41"/>
    </location>
</feature>
<feature type="transmembrane region" description="Helical" evidence="6">
    <location>
        <begin position="53"/>
        <end position="78"/>
    </location>
</feature>
<dbReference type="Proteomes" id="UP001519362">
    <property type="component" value="Unassembled WGS sequence"/>
</dbReference>
<evidence type="ECO:0000256" key="4">
    <source>
        <dbReference type="ARBA" id="ARBA00022989"/>
    </source>
</evidence>
<sequence>MTSPQTIDPRILKHSPLEDILSILFGAFIVSLGLFILRAGGDVTGGTAGLSLLLSYVVPISFGMIFFLVNLPFFLLAIRDKGWSFTIRSGISVALVSLFSAVHGMTGFFSGLELNPFYAAVTGAILAGVGVLMVFRHNSSLGGFNIIALVLQERFARVRAGYVLMVLDACVVLGAFFVADWPHVLASAIGAIVMNLILALNHRPGRYVGA</sequence>
<keyword evidence="8" id="KW-1185">Reference proteome</keyword>
<proteinExistence type="predicted"/>
<feature type="transmembrane region" description="Helical" evidence="6">
    <location>
        <begin position="117"/>
        <end position="135"/>
    </location>
</feature>
<evidence type="ECO:0000256" key="6">
    <source>
        <dbReference type="SAM" id="Phobius"/>
    </source>
</evidence>
<dbReference type="RefSeq" id="WP_241244909.1">
    <property type="nucleotide sequence ID" value="NZ_CP049253.1"/>
</dbReference>